<dbReference type="Proteomes" id="UP000191901">
    <property type="component" value="Chromosome"/>
</dbReference>
<name>A0A1Z3HJC0_9CYAN</name>
<gene>
    <name evidence="2" type="ORF">XM38_013210</name>
</gene>
<dbReference type="EMBL" id="CP021983">
    <property type="protein sequence ID" value="ASC70383.1"/>
    <property type="molecule type" value="Genomic_DNA"/>
</dbReference>
<dbReference type="PROSITE" id="PS50837">
    <property type="entry name" value="NACHT"/>
    <property type="match status" value="1"/>
</dbReference>
<dbReference type="OrthoDB" id="448481at2"/>
<dbReference type="InterPro" id="IPR054501">
    <property type="entry name" value="NCH2"/>
</dbReference>
<feature type="domain" description="NACHT" evidence="1">
    <location>
        <begin position="176"/>
        <end position="290"/>
    </location>
</feature>
<dbReference type="SUPFAM" id="SSF52540">
    <property type="entry name" value="P-loop containing nucleoside triphosphate hydrolases"/>
    <property type="match status" value="1"/>
</dbReference>
<protein>
    <submittedName>
        <fullName evidence="2">NTPase NACHT family protein</fullName>
    </submittedName>
</protein>
<evidence type="ECO:0000313" key="3">
    <source>
        <dbReference type="Proteomes" id="UP000191901"/>
    </source>
</evidence>
<dbReference type="PANTHER" id="PTHR46844">
    <property type="entry name" value="SLR5058 PROTEIN"/>
    <property type="match status" value="1"/>
</dbReference>
<dbReference type="InterPro" id="IPR027417">
    <property type="entry name" value="P-loop_NTPase"/>
</dbReference>
<dbReference type="Pfam" id="PF22727">
    <property type="entry name" value="NCH2"/>
    <property type="match status" value="1"/>
</dbReference>
<dbReference type="InterPro" id="IPR007111">
    <property type="entry name" value="NACHT_NTPase"/>
</dbReference>
<dbReference type="RefSeq" id="WP_080807489.1">
    <property type="nucleotide sequence ID" value="NZ_CP021983.2"/>
</dbReference>
<keyword evidence="3" id="KW-1185">Reference proteome</keyword>
<dbReference type="STRING" id="1641165.XM38_08060"/>
<proteinExistence type="predicted"/>
<sequence length="758" mass="87675">MPQDLKSIIQRVVGTSLTPEQQQQLVEAIQSGQATLVTGDRALAMGGNADNAVLITGDHNIIGDGNIIFEGADAEIIRQYLRPPPAPIDSIIEQVRSRASEKGLRNFGKIQLLNRRQVDVDQLYVDVYVLEVQDYRANIPELLKGQNVRKQFDRLGLAKRGERLQGLQIAESEEYPRLMVLGKPGSGKSTFLRHLAVGCAKGDFLENYIPYLLELRDVDEAEFSLFRHIHEEFELAEEEQTKQLLRQGKVMVLLDGLDEVSSVLQPKVQDELRRFAKQYDKNRFVLTCRTQTTKYIPEQFIPIEVADFKPEQVESFALNWFTAIVETPEEGEALKEHFMEKLGEHPQTAELAVTPVLLSLTCWIFEDSQCLPEKRSDLYREGLDLLLGQWDDRRGINRETKSEIYRQLTLEERKQLLSYLAVRKFEQTENFVLFDKAEACSYIAEHLQISTEESGAVLESISEQHGILVEQAHEIWSFSHLTFQEYLVSRPFYTSNNWKDLARQLYKEHWKEVFLLVIDNTQDLDALFRTTKHEIDLYLEDEKFQCFLSWVSRKANTFKYSYQPSSLRALALILAFDDSDSFTELPYALGIHLNFDHLPGENPEEDELLICEFAVDRNLKTALSPQLRFAVPIVLEQIIPNELSYLSKSKEIGDEIQKLIDALPDWWLKTRLWGPCEAEKMNVWWQKHGEEWIISLRNLMVKYRDFGYDWGFSDAEKEKLIEYYNANYILVECLHSGDHSNTHLIQEIEDGLILPLNT</sequence>
<dbReference type="AlphaFoldDB" id="A0A1Z3HJC0"/>
<evidence type="ECO:0000313" key="2">
    <source>
        <dbReference type="EMBL" id="ASC70383.1"/>
    </source>
</evidence>
<dbReference type="Pfam" id="PF05729">
    <property type="entry name" value="NACHT"/>
    <property type="match status" value="1"/>
</dbReference>
<dbReference type="KEGG" id="hhg:XM38_013210"/>
<accession>A0A1Z3HJC0</accession>
<organism evidence="2 3">
    <name type="scientific">Halomicronema hongdechloris C2206</name>
    <dbReference type="NCBI Taxonomy" id="1641165"/>
    <lineage>
        <taxon>Bacteria</taxon>
        <taxon>Bacillati</taxon>
        <taxon>Cyanobacteriota</taxon>
        <taxon>Cyanophyceae</taxon>
        <taxon>Nodosilineales</taxon>
        <taxon>Nodosilineaceae</taxon>
        <taxon>Halomicronema</taxon>
    </lineage>
</organism>
<dbReference type="PANTHER" id="PTHR46844:SF1">
    <property type="entry name" value="SLR5058 PROTEIN"/>
    <property type="match status" value="1"/>
</dbReference>
<reference evidence="2 3" key="1">
    <citation type="journal article" date="2016" name="Biochim. Biophys. Acta">
        <title>Characterization of red-shifted phycobilisomes isolated from the chlorophyll f-containing cyanobacterium Halomicronema hongdechloris.</title>
        <authorList>
            <person name="Li Y."/>
            <person name="Lin Y."/>
            <person name="Garvey C.J."/>
            <person name="Birch D."/>
            <person name="Corkery R.W."/>
            <person name="Loughlin P.C."/>
            <person name="Scheer H."/>
            <person name="Willows R.D."/>
            <person name="Chen M."/>
        </authorList>
    </citation>
    <scope>NUCLEOTIDE SEQUENCE [LARGE SCALE GENOMIC DNA]</scope>
    <source>
        <strain evidence="2 3">C2206</strain>
    </source>
</reference>
<evidence type="ECO:0000259" key="1">
    <source>
        <dbReference type="PROSITE" id="PS50837"/>
    </source>
</evidence>
<dbReference type="Gene3D" id="3.40.50.300">
    <property type="entry name" value="P-loop containing nucleotide triphosphate hydrolases"/>
    <property type="match status" value="1"/>
</dbReference>